<evidence type="ECO:0000256" key="2">
    <source>
        <dbReference type="SAM" id="MobiDB-lite"/>
    </source>
</evidence>
<dbReference type="InterPro" id="IPR043155">
    <property type="entry name" value="VPS33_dom3b"/>
</dbReference>
<dbReference type="PANTHER" id="PTHR11679">
    <property type="entry name" value="VESICLE PROTEIN SORTING-ASSOCIATED"/>
    <property type="match status" value="1"/>
</dbReference>
<dbReference type="InterPro" id="IPR043154">
    <property type="entry name" value="Sec-1-like_dom1"/>
</dbReference>
<dbReference type="AlphaFoldDB" id="A0A397A3P7"/>
<reference evidence="3 4" key="1">
    <citation type="submission" date="2018-08" db="EMBL/GenBank/DDBJ databases">
        <title>Aphanomyces genome sequencing and annotation.</title>
        <authorList>
            <person name="Minardi D."/>
            <person name="Oidtmann B."/>
            <person name="Van Der Giezen M."/>
            <person name="Studholme D.J."/>
        </authorList>
    </citation>
    <scope>NUCLEOTIDE SEQUENCE [LARGE SCALE GENOMIC DNA]</scope>
    <source>
        <strain evidence="3 4">Kv</strain>
    </source>
</reference>
<dbReference type="Gene3D" id="3.90.830.10">
    <property type="entry name" value="Syntaxin Binding Protein 1, Chain A, domain 2"/>
    <property type="match status" value="1"/>
</dbReference>
<comment type="similarity">
    <text evidence="1">Belongs to the STXBP/unc-18/SEC1 family.</text>
</comment>
<evidence type="ECO:0000313" key="3">
    <source>
        <dbReference type="EMBL" id="RHY01586.1"/>
    </source>
</evidence>
<proteinExistence type="inferred from homology"/>
<dbReference type="Proteomes" id="UP000265427">
    <property type="component" value="Unassembled WGS sequence"/>
</dbReference>
<dbReference type="InterPro" id="IPR027482">
    <property type="entry name" value="Sec1-like_dom2"/>
</dbReference>
<name>A0A397A3P7_APHAT</name>
<accession>A0A397A3P7</accession>
<evidence type="ECO:0000313" key="4">
    <source>
        <dbReference type="Proteomes" id="UP000265427"/>
    </source>
</evidence>
<dbReference type="GO" id="GO:0016192">
    <property type="term" value="P:vesicle-mediated transport"/>
    <property type="evidence" value="ECO:0007669"/>
    <property type="project" value="InterPro"/>
</dbReference>
<dbReference type="Gene3D" id="3.40.50.2060">
    <property type="match status" value="1"/>
</dbReference>
<dbReference type="Gene3D" id="3.40.50.1910">
    <property type="match status" value="1"/>
</dbReference>
<gene>
    <name evidence="3" type="ORF">DYB36_009596</name>
</gene>
<evidence type="ECO:0008006" key="5">
    <source>
        <dbReference type="Google" id="ProtNLM"/>
    </source>
</evidence>
<organism evidence="3 4">
    <name type="scientific">Aphanomyces astaci</name>
    <name type="common">Crayfish plague agent</name>
    <dbReference type="NCBI Taxonomy" id="112090"/>
    <lineage>
        <taxon>Eukaryota</taxon>
        <taxon>Sar</taxon>
        <taxon>Stramenopiles</taxon>
        <taxon>Oomycota</taxon>
        <taxon>Saprolegniomycetes</taxon>
        <taxon>Saprolegniales</taxon>
        <taxon>Verrucalvaceae</taxon>
        <taxon>Aphanomyces</taxon>
    </lineage>
</organism>
<dbReference type="Pfam" id="PF00995">
    <property type="entry name" value="Sec1"/>
    <property type="match status" value="1"/>
</dbReference>
<dbReference type="VEuPathDB" id="FungiDB:H257_05243"/>
<dbReference type="Gene3D" id="1.25.40.850">
    <property type="match status" value="1"/>
</dbReference>
<comment type="caution">
    <text evidence="3">The sequence shown here is derived from an EMBL/GenBank/DDBJ whole genome shotgun (WGS) entry which is preliminary data.</text>
</comment>
<dbReference type="InterPro" id="IPR001619">
    <property type="entry name" value="Sec1-like"/>
</dbReference>
<feature type="region of interest" description="Disordered" evidence="2">
    <location>
        <begin position="547"/>
        <end position="571"/>
    </location>
</feature>
<sequence>MASRVSSLENSAINLSVFREDARRELFGILDGLRDKERSNLSLVLDPELSGLVAQVLVEGAGVLKDHGIVQFKELTVDIGPGPPSGCDVMVFIVRPSVAAVHQVATTIKALAGKVKLRFHLYYAPKRTLACDEMLKKAGVMGSLVIGEFPMDLVPVEEDILSLELSDGFNDLFVHNDRSSLHTVAGSVNKLQSLFGLIPNVKYKGSMSQVVVESMALFQKKRQAEGHGVGSVEPEIDTLILLDRTVDLVSPLVTPFTYEGLLDEIIGITNGVVKVDAELVEDDSDKAKKQPAAAGLVPVNLNSTDALYAEVRDYHTERLGAHLQNKAREIRERYEEFRKKNASISEIRDFVKRIPGLKQSYAALQLHINFAELIKRTTDTKAFTDLWHHERSMLEGQSLLEELEELIGCQEPLLKVLRLLCLQSLTTGGIKAKSFDLLRRELIQTYGFEMLLILGNLEKVGLLRRQDSLFPVATSSAFLTVRKSLRLINDNVNVLNPKDIAYVVVINRYVTKGYAPLSVRLVEIAATNKMTHTTGWKTIQDTMKQLPGPSEEFSQAPPVAEAPGATTDKKDKGFGADERKVMVVFFVGGVTFMEIAALRHLSKQPECPFDIVIATTKILNGNGLIKSIVDPELVTALKL</sequence>
<dbReference type="InterPro" id="IPR036045">
    <property type="entry name" value="Sec1-like_sf"/>
</dbReference>
<dbReference type="SUPFAM" id="SSF56815">
    <property type="entry name" value="Sec1/munc18-like (SM) proteins"/>
    <property type="match status" value="1"/>
</dbReference>
<protein>
    <recommendedName>
        <fullName evidence="5">Vacuolar protein sorting-associated protein 33A</fullName>
    </recommendedName>
</protein>
<dbReference type="InterPro" id="IPR043127">
    <property type="entry name" value="Sec-1-like_dom3a"/>
</dbReference>
<evidence type="ECO:0000256" key="1">
    <source>
        <dbReference type="ARBA" id="ARBA00009884"/>
    </source>
</evidence>
<dbReference type="EMBL" id="QUSZ01007776">
    <property type="protein sequence ID" value="RHY01586.1"/>
    <property type="molecule type" value="Genomic_DNA"/>
</dbReference>